<dbReference type="GO" id="GO:0015074">
    <property type="term" value="P:DNA integration"/>
    <property type="evidence" value="ECO:0007669"/>
    <property type="project" value="InterPro"/>
</dbReference>
<dbReference type="PANTHER" id="PTHR23022">
    <property type="entry name" value="TRANSPOSABLE ELEMENT-RELATED"/>
    <property type="match status" value="1"/>
</dbReference>
<evidence type="ECO:0008006" key="5">
    <source>
        <dbReference type="Google" id="ProtNLM"/>
    </source>
</evidence>
<dbReference type="Proteomes" id="UP000694557">
    <property type="component" value="Unassembled WGS sequence"/>
</dbReference>
<dbReference type="Gene3D" id="3.30.420.10">
    <property type="entry name" value="Ribonuclease H-like superfamily/Ribonuclease H"/>
    <property type="match status" value="1"/>
</dbReference>
<dbReference type="InterPro" id="IPR038717">
    <property type="entry name" value="Tc1-like_DDE_dom"/>
</dbReference>
<dbReference type="GeneTree" id="ENSGT01150000286933"/>
<reference evidence="3" key="1">
    <citation type="submission" date="2025-08" db="UniProtKB">
        <authorList>
            <consortium name="Ensembl"/>
        </authorList>
    </citation>
    <scope>IDENTIFICATION</scope>
</reference>
<dbReference type="Ensembl" id="ENSOKIT00005112910.1">
    <property type="protein sequence ID" value="ENSOKIP00005105307.1"/>
    <property type="gene ID" value="ENSOKIG00005046355.1"/>
</dbReference>
<dbReference type="InterPro" id="IPR009057">
    <property type="entry name" value="Homeodomain-like_sf"/>
</dbReference>
<keyword evidence="4" id="KW-1185">Reference proteome</keyword>
<dbReference type="GO" id="GO:0006313">
    <property type="term" value="P:DNA transposition"/>
    <property type="evidence" value="ECO:0007669"/>
    <property type="project" value="InterPro"/>
</dbReference>
<dbReference type="InterPro" id="IPR002492">
    <property type="entry name" value="Transposase_Tc1-like"/>
</dbReference>
<reference evidence="3" key="2">
    <citation type="submission" date="2025-09" db="UniProtKB">
        <authorList>
            <consortium name="Ensembl"/>
        </authorList>
    </citation>
    <scope>IDENTIFICATION</scope>
</reference>
<dbReference type="PANTHER" id="PTHR23022:SF135">
    <property type="entry name" value="SI:DKEY-77F5.3"/>
    <property type="match status" value="1"/>
</dbReference>
<dbReference type="Pfam" id="PF13358">
    <property type="entry name" value="DDE_3"/>
    <property type="match status" value="1"/>
</dbReference>
<dbReference type="SUPFAM" id="SSF46689">
    <property type="entry name" value="Homeodomain-like"/>
    <property type="match status" value="1"/>
</dbReference>
<evidence type="ECO:0000313" key="3">
    <source>
        <dbReference type="Ensembl" id="ENSOKIP00005105307.1"/>
    </source>
</evidence>
<protein>
    <recommendedName>
        <fullName evidence="5">Tc1-like transposase DDE domain-containing protein</fullName>
    </recommendedName>
</protein>
<evidence type="ECO:0000259" key="2">
    <source>
        <dbReference type="Pfam" id="PF13358"/>
    </source>
</evidence>
<feature type="domain" description="Tc1-like transposase DDE" evidence="2">
    <location>
        <begin position="147"/>
        <end position="291"/>
    </location>
</feature>
<dbReference type="InterPro" id="IPR036397">
    <property type="entry name" value="RNaseH_sf"/>
</dbReference>
<dbReference type="GO" id="GO:0003677">
    <property type="term" value="F:DNA binding"/>
    <property type="evidence" value="ECO:0007669"/>
    <property type="project" value="InterPro"/>
</dbReference>
<dbReference type="AlphaFoldDB" id="A0A8C7KP06"/>
<proteinExistence type="predicted"/>
<organism evidence="3 4">
    <name type="scientific">Oncorhynchus kisutch</name>
    <name type="common">Coho salmon</name>
    <name type="synonym">Salmo kisutch</name>
    <dbReference type="NCBI Taxonomy" id="8019"/>
    <lineage>
        <taxon>Eukaryota</taxon>
        <taxon>Metazoa</taxon>
        <taxon>Chordata</taxon>
        <taxon>Craniata</taxon>
        <taxon>Vertebrata</taxon>
        <taxon>Euteleostomi</taxon>
        <taxon>Actinopterygii</taxon>
        <taxon>Neopterygii</taxon>
        <taxon>Teleostei</taxon>
        <taxon>Protacanthopterygii</taxon>
        <taxon>Salmoniformes</taxon>
        <taxon>Salmonidae</taxon>
        <taxon>Salmoninae</taxon>
        <taxon>Oncorhynchus</taxon>
    </lineage>
</organism>
<feature type="domain" description="Transposase Tc1-like" evidence="1">
    <location>
        <begin position="66"/>
        <end position="138"/>
    </location>
</feature>
<name>A0A8C7KP06_ONCKI</name>
<evidence type="ECO:0000259" key="1">
    <source>
        <dbReference type="Pfam" id="PF01498"/>
    </source>
</evidence>
<sequence>MPKVPAHLCERALGMLQGGMRTAGVARAIHSYVRTVRRLRQRYRETGRTADRLRSVRPRVPTPAHDRYIWTSHLRDRYKMATTTAQVTPRTHNPSISAQTVRNRLREAGLRACRPVVRQVLTRHHRQQRHLWAQIHRHWSRMDWQKVLFTDELRFCLTRGDGRIRVYLRRNERYTEACTLEWERFGGGGSVMVWGSVSLHHRNELVVIAGNLNAVCYREDIILPHVVPFLQAHPDMTHKHDNATSHTARSVHDFLQDRNVSVLPWPAKSLVLNGIEIVWDKLDRRVRARAIPPRNVREHAGALVEEWGNISQQELAHLVQSMRRCTAVLNAAGDHTRY</sequence>
<accession>A0A8C7KP06</accession>
<evidence type="ECO:0000313" key="4">
    <source>
        <dbReference type="Proteomes" id="UP000694557"/>
    </source>
</evidence>
<dbReference type="InterPro" id="IPR052338">
    <property type="entry name" value="Transposase_5"/>
</dbReference>
<dbReference type="Pfam" id="PF01498">
    <property type="entry name" value="HTH_Tnp_Tc3_2"/>
    <property type="match status" value="1"/>
</dbReference>